<sequence length="273" mass="31823">MNVVYKLSFISRINAKTPPYYYIGSKTNCTFDGTNIIDKNGKFYYSSSSSSEFQKALLKETPKVEILYFQLVGDEQITSIEAEFQKNIEKDIWNKEYFNLAYANGQFTTYGVSPSKETRKKQSITMIKRNRNKGKNHGFYGKHHTNLARKKISEASKKYWKENPHHGFSHTEEAKIKIGISSSIRHKGSGNPMYGVKPWKTPRAIKSGTYILWLKYAEILYDYLGPDFKSKSSIFADLNLPKFRIDNFIKRFKMGWNPYLDEEFQKDKLELCL</sequence>
<evidence type="ECO:0000313" key="2">
    <source>
        <dbReference type="EMBL" id="AYD85344.1"/>
    </source>
</evidence>
<name>A0A386KJP7_9CAUD</name>
<accession>A0A386KJP7</accession>
<dbReference type="Pfam" id="PF07460">
    <property type="entry name" value="NUMOD3"/>
    <property type="match status" value="2"/>
</dbReference>
<dbReference type="GeneID" id="65061755"/>
<feature type="domain" description="Nuclease associated modular" evidence="1">
    <location>
        <begin position="110"/>
        <end position="126"/>
    </location>
</feature>
<dbReference type="GO" id="GO:0003677">
    <property type="term" value="F:DNA binding"/>
    <property type="evidence" value="ECO:0007669"/>
    <property type="project" value="InterPro"/>
</dbReference>
<dbReference type="KEGG" id="vg:65061755"/>
<reference evidence="3" key="1">
    <citation type="submission" date="2018-08" db="EMBL/GenBank/DDBJ databases">
        <authorList>
            <person name="Liu G."/>
            <person name="Sun H."/>
            <person name="Ren H."/>
            <person name="Pan Q."/>
        </authorList>
    </citation>
    <scope>NUCLEOTIDE SEQUENCE [LARGE SCALE GENOMIC DNA]</scope>
</reference>
<organism evidence="2 3">
    <name type="scientific">Escherichia phage vB_vPM_PD112</name>
    <dbReference type="NCBI Taxonomy" id="2315580"/>
    <lineage>
        <taxon>Viruses</taxon>
        <taxon>Duplodnaviria</taxon>
        <taxon>Heunggongvirae</taxon>
        <taxon>Uroviricota</taxon>
        <taxon>Caudoviricetes</taxon>
        <taxon>Pantevenvirales</taxon>
        <taxon>Straboviridae</taxon>
        <taxon>Tevenvirinae</taxon>
        <taxon>Tequatrovirus</taxon>
        <taxon>Tequatrovirus pd112</taxon>
    </lineage>
</organism>
<dbReference type="EMBL" id="MH837626">
    <property type="protein sequence ID" value="AYD85344.1"/>
    <property type="molecule type" value="Genomic_DNA"/>
</dbReference>
<protein>
    <recommendedName>
        <fullName evidence="1">Nuclease associated modular domain-containing protein</fullName>
    </recommendedName>
</protein>
<evidence type="ECO:0000259" key="1">
    <source>
        <dbReference type="SMART" id="SM00496"/>
    </source>
</evidence>
<feature type="domain" description="Nuclease associated modular" evidence="1">
    <location>
        <begin position="166"/>
        <end position="182"/>
    </location>
</feature>
<dbReference type="RefSeq" id="YP_010073020.1">
    <property type="nucleotide sequence ID" value="NC_054928.1"/>
</dbReference>
<dbReference type="SMART" id="SM00496">
    <property type="entry name" value="IENR2"/>
    <property type="match status" value="3"/>
</dbReference>
<keyword evidence="3" id="KW-1185">Reference proteome</keyword>
<evidence type="ECO:0000313" key="3">
    <source>
        <dbReference type="Proteomes" id="UP000272714"/>
    </source>
</evidence>
<dbReference type="Proteomes" id="UP000272714">
    <property type="component" value="Segment"/>
</dbReference>
<feature type="domain" description="Nuclease associated modular" evidence="1">
    <location>
        <begin position="140"/>
        <end position="156"/>
    </location>
</feature>
<proteinExistence type="predicted"/>
<dbReference type="InterPro" id="IPR003611">
    <property type="entry name" value="NUMOD3"/>
</dbReference>